<accession>A0A8E3YNM5</accession>
<evidence type="ECO:0000259" key="1">
    <source>
        <dbReference type="Pfam" id="PF00978"/>
    </source>
</evidence>
<protein>
    <submittedName>
        <fullName evidence="2">RNA-dependent RNA polymerase</fullName>
    </submittedName>
</protein>
<keyword evidence="2" id="KW-0808">Transferase</keyword>
<dbReference type="EMBL" id="MN611689">
    <property type="protein sequence ID" value="QKI79991.1"/>
    <property type="molecule type" value="Genomic_RNA"/>
</dbReference>
<dbReference type="Pfam" id="PF00978">
    <property type="entry name" value="RdRP_2"/>
    <property type="match status" value="1"/>
</dbReference>
<organism evidence="2">
    <name type="scientific">Erysiphe necator associated abispo virus 5</name>
    <dbReference type="NCBI Taxonomy" id="2741921"/>
    <lineage>
        <taxon>Viruses</taxon>
        <taxon>Riboviria</taxon>
    </lineage>
</organism>
<dbReference type="GO" id="GO:0003723">
    <property type="term" value="F:RNA binding"/>
    <property type="evidence" value="ECO:0007669"/>
    <property type="project" value="InterPro"/>
</dbReference>
<proteinExistence type="predicted"/>
<reference evidence="2" key="1">
    <citation type="submission" date="2019-10" db="EMBL/GenBank/DDBJ databases">
        <title>The miscellaneous mycovirome associated to the plant pathogenic fungus Erysiphe necator.</title>
        <authorList>
            <person name="Rodriguez-Romero J."/>
            <person name="Chiapello M."/>
            <person name="Cordoba L."/>
            <person name="Turina M."/>
            <person name="Ayllon M.A."/>
        </authorList>
    </citation>
    <scope>NUCLEOTIDE SEQUENCE</scope>
    <source>
        <strain evidence="2">PMS14_DN7490</strain>
    </source>
</reference>
<sequence length="553" mass="63213">MPRTCVYRLPASSMRRKRTGAGVSSSMPDVCTSNTNAPEEDASIHQLEGGLRVTTERTWQIDVPCTFNLEASHRFVAMTNPHNQCGPLLADQVPVVTGNDFQSLMAAFNKRCNVVHKDDICDDEFEHALQLIEEIKYEGPEWDENPADRELWEQKFDSTKIVRMREAMHSIDQATYNYLGTKDISVKQEVLLKRNDPKWAARVIYAGNDAFNAMTGPGMMECMRRTNEILAQQPLGPVHYMTAYKRSDTELAEWIQTDASSYPEVAEGDYSANDMHQRQRVHKLFDAWMRKCKMPMWLRKVYIKNNTFKVRSFKMGLQATLKNQLPTGTTTTTPRNSVYNMLMFAVSCAQQGVKARALVLGDDLLARTDLRLDLGLWTESVARFRMVLKAKAPKMNGEATFLSKRLITNVEFPCMVPLLGKAIARFNARAIYKEDQTHSQYMAGKSLSYAYEFRHVPFLRDFFLERYLAEDNTKMTADELSWNTKTSGVELANIVQAIKDERVLVSDDDFLDWSMETYGLGLVDLTEIFEMVILSDQPTMVTHPAVHYLSIDW</sequence>
<dbReference type="GO" id="GO:0003968">
    <property type="term" value="F:RNA-directed RNA polymerase activity"/>
    <property type="evidence" value="ECO:0007669"/>
    <property type="project" value="UniProtKB-KW"/>
</dbReference>
<dbReference type="GO" id="GO:0006351">
    <property type="term" value="P:DNA-templated transcription"/>
    <property type="evidence" value="ECO:0007669"/>
    <property type="project" value="InterPro"/>
</dbReference>
<keyword evidence="2" id="KW-0696">RNA-directed RNA polymerase</keyword>
<name>A0A8E3YNM5_9VIRU</name>
<keyword evidence="2" id="KW-0548">Nucleotidyltransferase</keyword>
<evidence type="ECO:0000313" key="2">
    <source>
        <dbReference type="EMBL" id="QKI79991.1"/>
    </source>
</evidence>
<feature type="domain" description="RNA-dependent RNA polymerase alsuviricetes" evidence="1">
    <location>
        <begin position="78"/>
        <end position="443"/>
    </location>
</feature>
<dbReference type="InterPro" id="IPR001788">
    <property type="entry name" value="RNA-dep_RNA_pol_alsuvir"/>
</dbReference>